<dbReference type="EMBL" id="VDEP01000237">
    <property type="protein sequence ID" value="KAA1121633.1"/>
    <property type="molecule type" value="Genomic_DNA"/>
</dbReference>
<evidence type="ECO:0000313" key="2">
    <source>
        <dbReference type="Proteomes" id="UP000325313"/>
    </source>
</evidence>
<reference evidence="1 2" key="1">
    <citation type="submission" date="2019-05" db="EMBL/GenBank/DDBJ databases">
        <title>Emergence of the Ug99 lineage of the wheat stem rust pathogen through somatic hybridization.</title>
        <authorList>
            <person name="Li F."/>
            <person name="Upadhyaya N.M."/>
            <person name="Sperschneider J."/>
            <person name="Matny O."/>
            <person name="Nguyen-Phuc H."/>
            <person name="Mago R."/>
            <person name="Raley C."/>
            <person name="Miller M.E."/>
            <person name="Silverstein K.A.T."/>
            <person name="Henningsen E."/>
            <person name="Hirsch C.D."/>
            <person name="Visser B."/>
            <person name="Pretorius Z.A."/>
            <person name="Steffenson B.J."/>
            <person name="Schwessinger B."/>
            <person name="Dodds P.N."/>
            <person name="Figueroa M."/>
        </authorList>
    </citation>
    <scope>NUCLEOTIDE SEQUENCE [LARGE SCALE GENOMIC DNA]</scope>
    <source>
        <strain evidence="1 2">Ug99</strain>
    </source>
</reference>
<protein>
    <submittedName>
        <fullName evidence="1">Uncharacterized protein</fullName>
    </submittedName>
</protein>
<comment type="caution">
    <text evidence="1">The sequence shown here is derived from an EMBL/GenBank/DDBJ whole genome shotgun (WGS) entry which is preliminary data.</text>
</comment>
<evidence type="ECO:0000313" key="1">
    <source>
        <dbReference type="EMBL" id="KAA1121633.1"/>
    </source>
</evidence>
<dbReference type="AlphaFoldDB" id="A0A5B0R925"/>
<sequence>MSAWTDVARQVLLCTTSTGLLNSLDKLNPTPSIRGPGIARQAKRACEASLLQRLGSQGAPGPLKRGDGVKQAFLHAEWNNQRATWGHPSECRRSQNPGKYNFLEDNLSTCAPA</sequence>
<name>A0A5B0R925_PUCGR</name>
<organism evidence="1 2">
    <name type="scientific">Puccinia graminis f. sp. tritici</name>
    <dbReference type="NCBI Taxonomy" id="56615"/>
    <lineage>
        <taxon>Eukaryota</taxon>
        <taxon>Fungi</taxon>
        <taxon>Dikarya</taxon>
        <taxon>Basidiomycota</taxon>
        <taxon>Pucciniomycotina</taxon>
        <taxon>Pucciniomycetes</taxon>
        <taxon>Pucciniales</taxon>
        <taxon>Pucciniaceae</taxon>
        <taxon>Puccinia</taxon>
    </lineage>
</organism>
<proteinExistence type="predicted"/>
<gene>
    <name evidence="1" type="ORF">PGTUg99_007418</name>
</gene>
<accession>A0A5B0R925</accession>
<dbReference type="Proteomes" id="UP000325313">
    <property type="component" value="Unassembled WGS sequence"/>
</dbReference>